<feature type="region of interest" description="Disordered" evidence="2">
    <location>
        <begin position="222"/>
        <end position="257"/>
    </location>
</feature>
<dbReference type="GO" id="GO:0000228">
    <property type="term" value="C:nuclear chromosome"/>
    <property type="evidence" value="ECO:0007669"/>
    <property type="project" value="TreeGrafter"/>
</dbReference>
<evidence type="ECO:0000256" key="2">
    <source>
        <dbReference type="SAM" id="MobiDB-lite"/>
    </source>
</evidence>
<dbReference type="GO" id="GO:0003918">
    <property type="term" value="F:DNA topoisomerase type II (double strand cut, ATP-hydrolyzing) activity"/>
    <property type="evidence" value="ECO:0007669"/>
    <property type="project" value="UniProtKB-UniRule"/>
</dbReference>
<evidence type="ECO:0000259" key="3">
    <source>
        <dbReference type="Pfam" id="PF04406"/>
    </source>
</evidence>
<organism evidence="4 5">
    <name type="scientific">Stachybotrys chlorohalonatus (strain IBT 40285)</name>
    <dbReference type="NCBI Taxonomy" id="1283841"/>
    <lineage>
        <taxon>Eukaryota</taxon>
        <taxon>Fungi</taxon>
        <taxon>Dikarya</taxon>
        <taxon>Ascomycota</taxon>
        <taxon>Pezizomycotina</taxon>
        <taxon>Sordariomycetes</taxon>
        <taxon>Hypocreomycetidae</taxon>
        <taxon>Hypocreales</taxon>
        <taxon>Stachybotryaceae</taxon>
        <taxon>Stachybotrys</taxon>
    </lineage>
</organism>
<evidence type="ECO:0000256" key="1">
    <source>
        <dbReference type="PROSITE-ProRule" id="PRU01385"/>
    </source>
</evidence>
<comment type="similarity">
    <text evidence="1">Belongs to the TOP6A family.</text>
</comment>
<proteinExistence type="inferred from homology"/>
<dbReference type="Pfam" id="PF04406">
    <property type="entry name" value="TP6A_N"/>
    <property type="match status" value="1"/>
</dbReference>
<accession>A0A084QAI8</accession>
<feature type="active site" description="O-(5'-phospho-DNA)-tyrosine intermediate" evidence="1">
    <location>
        <position position="119"/>
    </location>
</feature>
<dbReference type="Proteomes" id="UP000028524">
    <property type="component" value="Unassembled WGS sequence"/>
</dbReference>
<dbReference type="AlphaFoldDB" id="A0A084QAI8"/>
<dbReference type="InParanoid" id="A0A084QAI8"/>
<dbReference type="HOGENOM" id="CLU_037229_0_0_1"/>
<dbReference type="OMA" id="LTEIHWV"/>
<dbReference type="GO" id="GO:0007131">
    <property type="term" value="P:reciprocal meiotic recombination"/>
    <property type="evidence" value="ECO:0007669"/>
    <property type="project" value="TreeGrafter"/>
</dbReference>
<keyword evidence="1" id="KW-0799">Topoisomerase</keyword>
<dbReference type="GO" id="GO:0003677">
    <property type="term" value="F:DNA binding"/>
    <property type="evidence" value="ECO:0007669"/>
    <property type="project" value="UniProtKB-UniRule"/>
</dbReference>
<dbReference type="EMBL" id="KL660878">
    <property type="protein sequence ID" value="KFA60973.1"/>
    <property type="molecule type" value="Genomic_DNA"/>
</dbReference>
<evidence type="ECO:0000313" key="5">
    <source>
        <dbReference type="Proteomes" id="UP000028524"/>
    </source>
</evidence>
<dbReference type="OrthoDB" id="5377392at2759"/>
<dbReference type="Gene3D" id="3.40.1360.10">
    <property type="match status" value="1"/>
</dbReference>
<keyword evidence="5" id="KW-1185">Reference proteome</keyword>
<reference evidence="4 5" key="1">
    <citation type="journal article" date="2014" name="BMC Genomics">
        <title>Comparative genome sequencing reveals chemotype-specific gene clusters in the toxigenic black mold Stachybotrys.</title>
        <authorList>
            <person name="Semeiks J."/>
            <person name="Borek D."/>
            <person name="Otwinowski Z."/>
            <person name="Grishin N.V."/>
        </authorList>
    </citation>
    <scope>NUCLEOTIDE SEQUENCE [LARGE SCALE GENOMIC DNA]</scope>
    <source>
        <strain evidence="4 5">IBT 40285</strain>
    </source>
</reference>
<dbReference type="GO" id="GO:0042138">
    <property type="term" value="P:meiotic DNA double-strand break formation"/>
    <property type="evidence" value="ECO:0007669"/>
    <property type="project" value="TreeGrafter"/>
</dbReference>
<dbReference type="GO" id="GO:0005524">
    <property type="term" value="F:ATP binding"/>
    <property type="evidence" value="ECO:0007669"/>
    <property type="project" value="InterPro"/>
</dbReference>
<evidence type="ECO:0000313" key="4">
    <source>
        <dbReference type="EMBL" id="KFA60973.1"/>
    </source>
</evidence>
<protein>
    <recommendedName>
        <fullName evidence="3">Spo11/DNA topoisomerase VI subunit A N-terminal domain-containing protein</fullName>
    </recommendedName>
</protein>
<dbReference type="GO" id="GO:0046872">
    <property type="term" value="F:metal ion binding"/>
    <property type="evidence" value="ECO:0007669"/>
    <property type="project" value="UniProtKB-KW"/>
</dbReference>
<dbReference type="PANTHER" id="PTHR10848:SF0">
    <property type="entry name" value="MEIOTIC RECOMBINATION PROTEIN SPO11"/>
    <property type="match status" value="1"/>
</dbReference>
<dbReference type="InterPro" id="IPR002815">
    <property type="entry name" value="Spo11/TopoVI_A"/>
</dbReference>
<dbReference type="STRING" id="1283841.A0A084QAI8"/>
<dbReference type="PROSITE" id="PS52041">
    <property type="entry name" value="TOPO_IIB"/>
    <property type="match status" value="1"/>
</dbReference>
<keyword evidence="1" id="KW-0413">Isomerase</keyword>
<dbReference type="SUPFAM" id="SSF56726">
    <property type="entry name" value="DNA topoisomerase IV, alpha subunit"/>
    <property type="match status" value="1"/>
</dbReference>
<keyword evidence="1" id="KW-0238">DNA-binding</keyword>
<comment type="catalytic activity">
    <reaction evidence="1">
        <text>ATP-dependent breakage, passage and rejoining of double-stranded DNA.</text>
        <dbReference type="EC" id="5.6.2.2"/>
    </reaction>
</comment>
<dbReference type="InterPro" id="IPR036078">
    <property type="entry name" value="Spo11/TopoVI_A_sf"/>
</dbReference>
<feature type="domain" description="Spo11/DNA topoisomerase VI subunit A N-terminal" evidence="3">
    <location>
        <begin position="90"/>
        <end position="151"/>
    </location>
</feature>
<sequence>MQARARRLRAIETHHSLELDPELAVQPSAAVAVITRIEDILEAVVDGITEAKEVRIELKSAKNIHRRVGRDPSRFRDYVRFPGSNVQEARKFARVVLILQLSHDALVSGTVLTKRHIFYQHQKLFEKQRTVDELVENIAFTLGVCRDDLNIAKGYPDMITLSFLRLAQEKYPHLTMLALVDFDPDGLNIYRCYRYGASQLQQVASERPLGLRLLGVTASQILNPSRPNPAPVSRTEETSRSSQSSSQRDVPKTSISSTACRDPITRLTARDRKLAINTLTKLDLLTLKDDEATDLTREIQTMLVMGTKAEIQWLDESGNISNWLDAQIGSMMQRTLRGPSL</sequence>
<dbReference type="InterPro" id="IPR013049">
    <property type="entry name" value="Spo11/TopoVI_A_N"/>
</dbReference>
<gene>
    <name evidence="4" type="ORF">S40285_02743</name>
</gene>
<dbReference type="GO" id="GO:0000706">
    <property type="term" value="P:meiotic DNA double-strand break processing"/>
    <property type="evidence" value="ECO:0007669"/>
    <property type="project" value="TreeGrafter"/>
</dbReference>
<dbReference type="PANTHER" id="PTHR10848">
    <property type="entry name" value="MEIOTIC RECOMBINATION PROTEIN SPO11"/>
    <property type="match status" value="1"/>
</dbReference>
<name>A0A084QAI8_STAC4</name>